<evidence type="ECO:0000313" key="4">
    <source>
        <dbReference type="Proteomes" id="UP000277580"/>
    </source>
</evidence>
<keyword evidence="2" id="KW-1133">Transmembrane helix</keyword>
<sequence>MNSSNLTRSDVIAIVIGVANTLVSVFVIIVVEVWRYYTGKKLAHRDEENLASEAAENEIELGATPLRRLNSSKACAVNQRYSFTELSRVLESPPPYPNLPQKPSAAKLNNA</sequence>
<proteinExistence type="predicted"/>
<protein>
    <submittedName>
        <fullName evidence="3">Uncharacterized protein</fullName>
    </submittedName>
</protein>
<reference evidence="3 4" key="1">
    <citation type="journal article" date="2018" name="Nat. Ecol. Evol.">
        <title>Pezizomycetes genomes reveal the molecular basis of ectomycorrhizal truffle lifestyle.</title>
        <authorList>
            <person name="Murat C."/>
            <person name="Payen T."/>
            <person name="Noel B."/>
            <person name="Kuo A."/>
            <person name="Morin E."/>
            <person name="Chen J."/>
            <person name="Kohler A."/>
            <person name="Krizsan K."/>
            <person name="Balestrini R."/>
            <person name="Da Silva C."/>
            <person name="Montanini B."/>
            <person name="Hainaut M."/>
            <person name="Levati E."/>
            <person name="Barry K.W."/>
            <person name="Belfiori B."/>
            <person name="Cichocki N."/>
            <person name="Clum A."/>
            <person name="Dockter R.B."/>
            <person name="Fauchery L."/>
            <person name="Guy J."/>
            <person name="Iotti M."/>
            <person name="Le Tacon F."/>
            <person name="Lindquist E.A."/>
            <person name="Lipzen A."/>
            <person name="Malagnac F."/>
            <person name="Mello A."/>
            <person name="Molinier V."/>
            <person name="Miyauchi S."/>
            <person name="Poulain J."/>
            <person name="Riccioni C."/>
            <person name="Rubini A."/>
            <person name="Sitrit Y."/>
            <person name="Splivallo R."/>
            <person name="Traeger S."/>
            <person name="Wang M."/>
            <person name="Zifcakova L."/>
            <person name="Wipf D."/>
            <person name="Zambonelli A."/>
            <person name="Paolocci F."/>
            <person name="Nowrousian M."/>
            <person name="Ottonello S."/>
            <person name="Baldrian P."/>
            <person name="Spatafora J.W."/>
            <person name="Henrissat B."/>
            <person name="Nagy L.G."/>
            <person name="Aury J.M."/>
            <person name="Wincker P."/>
            <person name="Grigoriev I.V."/>
            <person name="Bonfante P."/>
            <person name="Martin F.M."/>
        </authorList>
    </citation>
    <scope>NUCLEOTIDE SEQUENCE [LARGE SCALE GENOMIC DNA]</scope>
    <source>
        <strain evidence="3 4">CCBAS932</strain>
    </source>
</reference>
<evidence type="ECO:0000313" key="3">
    <source>
        <dbReference type="EMBL" id="RPB06491.1"/>
    </source>
</evidence>
<keyword evidence="2" id="KW-0472">Membrane</keyword>
<organism evidence="3 4">
    <name type="scientific">Morchella conica CCBAS932</name>
    <dbReference type="NCBI Taxonomy" id="1392247"/>
    <lineage>
        <taxon>Eukaryota</taxon>
        <taxon>Fungi</taxon>
        <taxon>Dikarya</taxon>
        <taxon>Ascomycota</taxon>
        <taxon>Pezizomycotina</taxon>
        <taxon>Pezizomycetes</taxon>
        <taxon>Pezizales</taxon>
        <taxon>Morchellaceae</taxon>
        <taxon>Morchella</taxon>
    </lineage>
</organism>
<keyword evidence="2" id="KW-0812">Transmembrane</keyword>
<name>A0A3N4KDL4_9PEZI</name>
<evidence type="ECO:0000256" key="1">
    <source>
        <dbReference type="SAM" id="MobiDB-lite"/>
    </source>
</evidence>
<feature type="region of interest" description="Disordered" evidence="1">
    <location>
        <begin position="91"/>
        <end position="111"/>
    </location>
</feature>
<evidence type="ECO:0000256" key="2">
    <source>
        <dbReference type="SAM" id="Phobius"/>
    </source>
</evidence>
<gene>
    <name evidence="3" type="ORF">P167DRAFT_580451</name>
</gene>
<feature type="transmembrane region" description="Helical" evidence="2">
    <location>
        <begin position="12"/>
        <end position="34"/>
    </location>
</feature>
<dbReference type="Proteomes" id="UP000277580">
    <property type="component" value="Unassembled WGS sequence"/>
</dbReference>
<dbReference type="InParanoid" id="A0A3N4KDL4"/>
<dbReference type="EMBL" id="ML119316">
    <property type="protein sequence ID" value="RPB06491.1"/>
    <property type="molecule type" value="Genomic_DNA"/>
</dbReference>
<dbReference type="AlphaFoldDB" id="A0A3N4KDL4"/>
<accession>A0A3N4KDL4</accession>
<keyword evidence="4" id="KW-1185">Reference proteome</keyword>